<dbReference type="InterPro" id="IPR000189">
    <property type="entry name" value="Transglyc_AS"/>
</dbReference>
<evidence type="ECO:0000256" key="1">
    <source>
        <dbReference type="ARBA" id="ARBA00007734"/>
    </source>
</evidence>
<accession>A0ABY0CV98</accession>
<evidence type="ECO:0000256" key="2">
    <source>
        <dbReference type="ARBA" id="ARBA00022729"/>
    </source>
</evidence>
<evidence type="ECO:0000259" key="5">
    <source>
        <dbReference type="Pfam" id="PF01464"/>
    </source>
</evidence>
<dbReference type="Proteomes" id="UP000282926">
    <property type="component" value="Unassembled WGS sequence"/>
</dbReference>
<dbReference type="InterPro" id="IPR011990">
    <property type="entry name" value="TPR-like_helical_dom_sf"/>
</dbReference>
<gene>
    <name evidence="6" type="ORF">EA187_07605</name>
</gene>
<evidence type="ECO:0000256" key="3">
    <source>
        <dbReference type="SAM" id="MobiDB-lite"/>
    </source>
</evidence>
<evidence type="ECO:0000256" key="4">
    <source>
        <dbReference type="SAM" id="SignalP"/>
    </source>
</evidence>
<dbReference type="PROSITE" id="PS00922">
    <property type="entry name" value="TRANSGLYCOSYLASE"/>
    <property type="match status" value="1"/>
</dbReference>
<evidence type="ECO:0000313" key="6">
    <source>
        <dbReference type="EMBL" id="RVU46992.1"/>
    </source>
</evidence>
<dbReference type="CDD" id="cd13401">
    <property type="entry name" value="Slt70-like"/>
    <property type="match status" value="1"/>
</dbReference>
<proteinExistence type="inferred from homology"/>
<organism evidence="6 7">
    <name type="scientific">Lujinxingia sediminis</name>
    <dbReference type="NCBI Taxonomy" id="2480984"/>
    <lineage>
        <taxon>Bacteria</taxon>
        <taxon>Deltaproteobacteria</taxon>
        <taxon>Bradymonadales</taxon>
        <taxon>Lujinxingiaceae</taxon>
        <taxon>Lujinxingia</taxon>
    </lineage>
</organism>
<feature type="region of interest" description="Disordered" evidence="3">
    <location>
        <begin position="26"/>
        <end position="46"/>
    </location>
</feature>
<dbReference type="Pfam" id="PF01464">
    <property type="entry name" value="SLT"/>
    <property type="match status" value="1"/>
</dbReference>
<keyword evidence="2 4" id="KW-0732">Signal</keyword>
<dbReference type="InterPro" id="IPR008939">
    <property type="entry name" value="Lytic_TGlycosylase_superhlx_U"/>
</dbReference>
<comment type="similarity">
    <text evidence="1">Belongs to the transglycosylase Slt family.</text>
</comment>
<dbReference type="EMBL" id="SADD01000002">
    <property type="protein sequence ID" value="RVU46992.1"/>
    <property type="molecule type" value="Genomic_DNA"/>
</dbReference>
<feature type="signal peptide" evidence="4">
    <location>
        <begin position="1"/>
        <end position="26"/>
    </location>
</feature>
<evidence type="ECO:0000313" key="7">
    <source>
        <dbReference type="Proteomes" id="UP000282926"/>
    </source>
</evidence>
<dbReference type="PANTHER" id="PTHR37423:SF2">
    <property type="entry name" value="MEMBRANE-BOUND LYTIC MUREIN TRANSGLYCOSYLASE C"/>
    <property type="match status" value="1"/>
</dbReference>
<dbReference type="RefSeq" id="WP_127779850.1">
    <property type="nucleotide sequence ID" value="NZ_SADD01000002.1"/>
</dbReference>
<reference evidence="6 7" key="1">
    <citation type="submission" date="2019-01" db="EMBL/GenBank/DDBJ databases">
        <title>Lujinxingia litoralis gen. nov., sp. nov. and Lujinxingia sediminis gen. nov., sp. nov., new members in the order Bradymonadales, isolated from coastal sediment.</title>
        <authorList>
            <person name="Li C.-M."/>
        </authorList>
    </citation>
    <scope>NUCLEOTIDE SEQUENCE [LARGE SCALE GENOMIC DNA]</scope>
    <source>
        <strain evidence="6 7">SEH01</strain>
    </source>
</reference>
<dbReference type="Gene3D" id="1.10.530.10">
    <property type="match status" value="1"/>
</dbReference>
<dbReference type="SUPFAM" id="SSF48435">
    <property type="entry name" value="Bacterial muramidases"/>
    <property type="match status" value="1"/>
</dbReference>
<name>A0ABY0CV98_9DELT</name>
<dbReference type="Gene3D" id="1.25.40.10">
    <property type="entry name" value="Tetratricopeptide repeat domain"/>
    <property type="match status" value="2"/>
</dbReference>
<feature type="chain" id="PRO_5045266523" evidence="4">
    <location>
        <begin position="27"/>
        <end position="799"/>
    </location>
</feature>
<dbReference type="InterPro" id="IPR008258">
    <property type="entry name" value="Transglycosylase_SLT_dom_1"/>
</dbReference>
<dbReference type="SUPFAM" id="SSF48452">
    <property type="entry name" value="TPR-like"/>
    <property type="match status" value="1"/>
</dbReference>
<keyword evidence="7" id="KW-1185">Reference proteome</keyword>
<sequence>MIRNLPALPLALATLLTLALPLPAQAQSRGDAPPTELAQTNPREAGSSAHFRVIERFPGSDSLPPQIPSIAPTSPFAPIIEDVERNNWASAHRDLQNPELRPLLNDDASLRFLAATVAMEAGHPDQTRAILNELDPARDLPVLADYASLLKARAALATEDAHTATLAAAAIAPESLLYPDALILLAEALQKAGQPEDRQRAIEVLDLFLNAYPRHAQAAAAREQLATLLEATHPGRAAELYLNIRQQRPLSQAATRATRQLRTLDAHLTDAQRRLLDDTTPERALTLARARFDLHQSEHVISQLNTALERWPEDAPQRCEALYLIGRSHTKLRQHSAGTPVYNRILEHCADTEWELRALYLGGRGRWNAGDRRGALTLFERIWQTYADHSYADDAMYFAARILRSEDRPDEARDRLTAQLQRYPEGDMAKDAHWLLLREYFDRDDFQAVIDHVDNLDKTGEDDLYTKGRLHYFRARALLQAGRNDEAAQAFIKVTRDHPMSYYALLSFNQLARLQGSTEGLDICATVGPACEELLPANLQAAPVELPDELERDAGFQKASRLLTLGLTSLARRELTALRTRHANTPSTLWALASLLDAAHAYPISHDLARRHIHGWMDAYPTQTTRRHWSIAYPTPFKDTLTRYAEQRGLSPAIIYAIMREESGFNPRIESWANARGLLQLIEPTARRIAQRDGLEDFSFDLLFDPTLNIRLGSAYMRELASQTSAHPALIIAGYNGGFGNVSTWLKDFGNEDLDLFVENIPYGQTRDYTKRVLMSFWIYSYLYGDARVPTLSFTLPPP</sequence>
<feature type="domain" description="Transglycosylase SLT" evidence="5">
    <location>
        <begin position="643"/>
        <end position="753"/>
    </location>
</feature>
<comment type="caution">
    <text evidence="6">The sequence shown here is derived from an EMBL/GenBank/DDBJ whole genome shotgun (WGS) entry which is preliminary data.</text>
</comment>
<dbReference type="InterPro" id="IPR023346">
    <property type="entry name" value="Lysozyme-like_dom_sf"/>
</dbReference>
<protein>
    <submittedName>
        <fullName evidence="6">Tetratricopeptide repeat protein</fullName>
    </submittedName>
</protein>
<dbReference type="PANTHER" id="PTHR37423">
    <property type="entry name" value="SOLUBLE LYTIC MUREIN TRANSGLYCOSYLASE-RELATED"/>
    <property type="match status" value="1"/>
</dbReference>
<dbReference type="SUPFAM" id="SSF53955">
    <property type="entry name" value="Lysozyme-like"/>
    <property type="match status" value="1"/>
</dbReference>